<accession>A0ABU2NKF4</accession>
<evidence type="ECO:0008006" key="3">
    <source>
        <dbReference type="Google" id="ProtNLM"/>
    </source>
</evidence>
<sequence length="89" mass="9470">MRITVIRTGGFGGVTRRAMLDTGDLPDSGEVAALADQAVAEGHRDERPVGVPDGFHYEIEADGATAYCADPRLTDAQRTLITRVLKEGA</sequence>
<evidence type="ECO:0000313" key="1">
    <source>
        <dbReference type="EMBL" id="MDT0377475.1"/>
    </source>
</evidence>
<evidence type="ECO:0000313" key="2">
    <source>
        <dbReference type="Proteomes" id="UP001183414"/>
    </source>
</evidence>
<organism evidence="1 2">
    <name type="scientific">Streptomyces hazeniae</name>
    <dbReference type="NCBI Taxonomy" id="3075538"/>
    <lineage>
        <taxon>Bacteria</taxon>
        <taxon>Bacillati</taxon>
        <taxon>Actinomycetota</taxon>
        <taxon>Actinomycetes</taxon>
        <taxon>Kitasatosporales</taxon>
        <taxon>Streptomycetaceae</taxon>
        <taxon>Streptomyces</taxon>
    </lineage>
</organism>
<dbReference type="InterPro" id="IPR049457">
    <property type="entry name" value="Emfourin"/>
</dbReference>
<comment type="caution">
    <text evidence="1">The sequence shown here is derived from an EMBL/GenBank/DDBJ whole genome shotgun (WGS) entry which is preliminary data.</text>
</comment>
<gene>
    <name evidence="1" type="ORF">RM572_01625</name>
</gene>
<keyword evidence="2" id="KW-1185">Reference proteome</keyword>
<dbReference type="Proteomes" id="UP001183414">
    <property type="component" value="Unassembled WGS sequence"/>
</dbReference>
<dbReference type="Pfam" id="PF20242">
    <property type="entry name" value="Emfourin"/>
    <property type="match status" value="1"/>
</dbReference>
<name>A0ABU2NKF4_9ACTN</name>
<dbReference type="RefSeq" id="WP_311671452.1">
    <property type="nucleotide sequence ID" value="NZ_JAVREQ010000001.1"/>
</dbReference>
<protein>
    <recommendedName>
        <fullName evidence="3">Metalloprotease</fullName>
    </recommendedName>
</protein>
<reference evidence="2" key="1">
    <citation type="submission" date="2023-07" db="EMBL/GenBank/DDBJ databases">
        <title>30 novel species of actinomycetes from the DSMZ collection.</title>
        <authorList>
            <person name="Nouioui I."/>
        </authorList>
    </citation>
    <scope>NUCLEOTIDE SEQUENCE [LARGE SCALE GENOMIC DNA]</scope>
    <source>
        <strain evidence="2">DSM 42041</strain>
    </source>
</reference>
<proteinExistence type="predicted"/>
<dbReference type="EMBL" id="JAVREQ010000001">
    <property type="protein sequence ID" value="MDT0377475.1"/>
    <property type="molecule type" value="Genomic_DNA"/>
</dbReference>